<dbReference type="EMBL" id="CP104064">
    <property type="protein sequence ID" value="WAH36085.1"/>
    <property type="molecule type" value="Genomic_DNA"/>
</dbReference>
<dbReference type="Gene3D" id="6.10.140.2180">
    <property type="match status" value="1"/>
</dbReference>
<dbReference type="RefSeq" id="WP_268043390.1">
    <property type="nucleotide sequence ID" value="NZ_CP104064.1"/>
</dbReference>
<dbReference type="InterPro" id="IPR036390">
    <property type="entry name" value="WH_DNA-bd_sf"/>
</dbReference>
<evidence type="ECO:0000313" key="4">
    <source>
        <dbReference type="Proteomes" id="UP001164803"/>
    </source>
</evidence>
<dbReference type="SUPFAM" id="SSF46785">
    <property type="entry name" value="Winged helix' DNA-binding domain"/>
    <property type="match status" value="1"/>
</dbReference>
<dbReference type="Pfam" id="PF12840">
    <property type="entry name" value="HTH_20"/>
    <property type="match status" value="1"/>
</dbReference>
<dbReference type="InterPro" id="IPR011991">
    <property type="entry name" value="ArsR-like_HTH"/>
</dbReference>
<sequence>MDQSKADILLHPIRMRMIGALAGVEQMTAQQLHSKLGDVPLPSLYRHLKKLEEAEIIQVVDTQQMRGATEKSYALVSGGVVLTDRDVQTASTSDHLRYFTTFLATLLRDFERYITQDGDVNFVRDGCGYRQIPLHLTDAEFADFQKDLRDVFVRYLGLPARADRVERMFASILIPQPDRGRRAGDKDEVLNEHPKDRDKH</sequence>
<evidence type="ECO:0000256" key="2">
    <source>
        <dbReference type="SAM" id="MobiDB-lite"/>
    </source>
</evidence>
<dbReference type="InterPro" id="IPR036388">
    <property type="entry name" value="WH-like_DNA-bd_sf"/>
</dbReference>
<dbReference type="CDD" id="cd00090">
    <property type="entry name" value="HTH_ARSR"/>
    <property type="match status" value="1"/>
</dbReference>
<organism evidence="3 4">
    <name type="scientific">Alicyclobacillus dauci</name>
    <dbReference type="NCBI Taxonomy" id="1475485"/>
    <lineage>
        <taxon>Bacteria</taxon>
        <taxon>Bacillati</taxon>
        <taxon>Bacillota</taxon>
        <taxon>Bacilli</taxon>
        <taxon>Bacillales</taxon>
        <taxon>Alicyclobacillaceae</taxon>
        <taxon>Alicyclobacillus</taxon>
    </lineage>
</organism>
<evidence type="ECO:0000313" key="3">
    <source>
        <dbReference type="EMBL" id="WAH36085.1"/>
    </source>
</evidence>
<accession>A0ABY6Z010</accession>
<reference evidence="3" key="1">
    <citation type="submission" date="2022-08" db="EMBL/GenBank/DDBJ databases">
        <title>Alicyclobacillus dauci DSM2870, complete genome.</title>
        <authorList>
            <person name="Wang Q."/>
            <person name="Cai R."/>
            <person name="Wang Z."/>
        </authorList>
    </citation>
    <scope>NUCLEOTIDE SEQUENCE</scope>
    <source>
        <strain evidence="3">DSM 28700</strain>
    </source>
</reference>
<name>A0ABY6Z010_9BACL</name>
<evidence type="ECO:0000256" key="1">
    <source>
        <dbReference type="ARBA" id="ARBA00023125"/>
    </source>
</evidence>
<keyword evidence="1" id="KW-0238">DNA-binding</keyword>
<keyword evidence="4" id="KW-1185">Reference proteome</keyword>
<dbReference type="NCBIfam" id="NF005061">
    <property type="entry name" value="PRK06474.1"/>
    <property type="match status" value="1"/>
</dbReference>
<proteinExistence type="predicted"/>
<gene>
    <name evidence="3" type="ORF">NZD86_17795</name>
</gene>
<feature type="region of interest" description="Disordered" evidence="2">
    <location>
        <begin position="179"/>
        <end position="200"/>
    </location>
</feature>
<dbReference type="Proteomes" id="UP001164803">
    <property type="component" value="Chromosome"/>
</dbReference>
<protein>
    <submittedName>
        <fullName evidence="3">Helix-turn-helix domain-containing protein</fullName>
    </submittedName>
</protein>
<dbReference type="Gene3D" id="1.10.10.10">
    <property type="entry name" value="Winged helix-like DNA-binding domain superfamily/Winged helix DNA-binding domain"/>
    <property type="match status" value="1"/>
</dbReference>